<sequence length="468" mass="54327">MEVLVSAVLGELTARSIDYFISRISKLQVLDVEDQLHRVMLRAEVIIEKAMGRYITNQAMLEQLEGLKDAMYRSYYMLDTFRYQHHEKTHEKDQVVRHSLSLSKINSLKGLCSSSRNTKILEQLQKALDDLSSMILDVKERVTFLMCYPRLICQPYSMHILLDNSMFGCHMEAEFAIKFLLHTEPHGYKELEVLPIVGPGRVGKSTLVAHVCKDKRISDHFSEIMFLRYNDFVDYKLPTFREGCSMKHQNFMSNSDEDRRLLLVVELAGDLNEDSWDRMYSASIRCLPRRSKIIITSRSDKIVKFGTTQALTLKYLSHEAYWYFFKTLAFGSMDPEAHPKLVHLAMEIARIMNGSLLGANATARLLRDNFDIHFWRKVLAFFRVFIQKDLSESGELPFDLINQSKPAHLGRMAAPYEYLVVFHQYECSSQEEVPKIRILDVVYGSLKHQGKFDALVWRSQIPPCYSYL</sequence>
<dbReference type="PANTHER" id="PTHR33377">
    <property type="entry name" value="OS10G0134700 PROTEIN-RELATED"/>
    <property type="match status" value="1"/>
</dbReference>
<protein>
    <submittedName>
        <fullName evidence="1">Uncharacterized protein</fullName>
    </submittedName>
</protein>
<gene>
    <name evidence="1" type="primary">gb12020</name>
    <name evidence="1" type="ORF">PR202_gb12020</name>
</gene>
<keyword evidence="2" id="KW-1185">Reference proteome</keyword>
<reference evidence="1" key="1">
    <citation type="journal article" date="2018" name="DNA Res.">
        <title>Multiple hybrid de novo genome assembly of finger millet, an orphan allotetraploid crop.</title>
        <authorList>
            <person name="Hatakeyama M."/>
            <person name="Aluri S."/>
            <person name="Balachadran M.T."/>
            <person name="Sivarajan S.R."/>
            <person name="Patrignani A."/>
            <person name="Gruter S."/>
            <person name="Poveda L."/>
            <person name="Shimizu-Inatsugi R."/>
            <person name="Baeten J."/>
            <person name="Francoijs K.J."/>
            <person name="Nataraja K.N."/>
            <person name="Reddy Y.A.N."/>
            <person name="Phadnis S."/>
            <person name="Ravikumar R.L."/>
            <person name="Schlapbach R."/>
            <person name="Sreeman S.M."/>
            <person name="Shimizu K.K."/>
        </authorList>
    </citation>
    <scope>NUCLEOTIDE SEQUENCE</scope>
</reference>
<comment type="caution">
    <text evidence="1">The sequence shown here is derived from an EMBL/GenBank/DDBJ whole genome shotgun (WGS) entry which is preliminary data.</text>
</comment>
<dbReference type="InterPro" id="IPR027417">
    <property type="entry name" value="P-loop_NTPase"/>
</dbReference>
<accession>A0AAV5EN57</accession>
<dbReference type="Gene3D" id="3.40.50.300">
    <property type="entry name" value="P-loop containing nucleotide triphosphate hydrolases"/>
    <property type="match status" value="1"/>
</dbReference>
<evidence type="ECO:0000313" key="2">
    <source>
        <dbReference type="Proteomes" id="UP001054889"/>
    </source>
</evidence>
<dbReference type="AlphaFoldDB" id="A0AAV5EN57"/>
<dbReference type="Proteomes" id="UP001054889">
    <property type="component" value="Unassembled WGS sequence"/>
</dbReference>
<dbReference type="SUPFAM" id="SSF52540">
    <property type="entry name" value="P-loop containing nucleoside triphosphate hydrolases"/>
    <property type="match status" value="1"/>
</dbReference>
<dbReference type="PANTHER" id="PTHR33377:SF92">
    <property type="entry name" value="NB-ARC DOMAIN-CONTAINING PROTEIN"/>
    <property type="match status" value="1"/>
</dbReference>
<evidence type="ECO:0000313" key="1">
    <source>
        <dbReference type="EMBL" id="GJN24287.1"/>
    </source>
</evidence>
<proteinExistence type="predicted"/>
<reference evidence="1" key="2">
    <citation type="submission" date="2021-12" db="EMBL/GenBank/DDBJ databases">
        <title>Resequencing data analysis of finger millet.</title>
        <authorList>
            <person name="Hatakeyama M."/>
            <person name="Aluri S."/>
            <person name="Balachadran M.T."/>
            <person name="Sivarajan S.R."/>
            <person name="Poveda L."/>
            <person name="Shimizu-Inatsugi R."/>
            <person name="Schlapbach R."/>
            <person name="Sreeman S.M."/>
            <person name="Shimizu K.K."/>
        </authorList>
    </citation>
    <scope>NUCLEOTIDE SEQUENCE</scope>
</reference>
<organism evidence="1 2">
    <name type="scientific">Eleusine coracana subsp. coracana</name>
    <dbReference type="NCBI Taxonomy" id="191504"/>
    <lineage>
        <taxon>Eukaryota</taxon>
        <taxon>Viridiplantae</taxon>
        <taxon>Streptophyta</taxon>
        <taxon>Embryophyta</taxon>
        <taxon>Tracheophyta</taxon>
        <taxon>Spermatophyta</taxon>
        <taxon>Magnoliopsida</taxon>
        <taxon>Liliopsida</taxon>
        <taxon>Poales</taxon>
        <taxon>Poaceae</taxon>
        <taxon>PACMAD clade</taxon>
        <taxon>Chloridoideae</taxon>
        <taxon>Cynodonteae</taxon>
        <taxon>Eleusininae</taxon>
        <taxon>Eleusine</taxon>
    </lineage>
</organism>
<dbReference type="EMBL" id="BQKI01000077">
    <property type="protein sequence ID" value="GJN24287.1"/>
    <property type="molecule type" value="Genomic_DNA"/>
</dbReference>
<dbReference type="GO" id="GO:0043531">
    <property type="term" value="F:ADP binding"/>
    <property type="evidence" value="ECO:0007669"/>
    <property type="project" value="InterPro"/>
</dbReference>
<name>A0AAV5EN57_ELECO</name>